<dbReference type="Proteomes" id="UP000198287">
    <property type="component" value="Unassembled WGS sequence"/>
</dbReference>
<keyword evidence="1" id="KW-0732">Signal</keyword>
<name>A0A226E7N6_FOLCA</name>
<dbReference type="AlphaFoldDB" id="A0A226E7N6"/>
<dbReference type="EMBL" id="LNIX01000006">
    <property type="protein sequence ID" value="OXA52881.1"/>
    <property type="molecule type" value="Genomic_DNA"/>
</dbReference>
<evidence type="ECO:0000313" key="3">
    <source>
        <dbReference type="Proteomes" id="UP000198287"/>
    </source>
</evidence>
<keyword evidence="3" id="KW-1185">Reference proteome</keyword>
<comment type="caution">
    <text evidence="2">The sequence shown here is derived from an EMBL/GenBank/DDBJ whole genome shotgun (WGS) entry which is preliminary data.</text>
</comment>
<accession>A0A226E7N6</accession>
<evidence type="ECO:0000256" key="1">
    <source>
        <dbReference type="SAM" id="SignalP"/>
    </source>
</evidence>
<feature type="signal peptide" evidence="1">
    <location>
        <begin position="1"/>
        <end position="25"/>
    </location>
</feature>
<protein>
    <recommendedName>
        <fullName evidence="4">Secreted protein</fullName>
    </recommendedName>
</protein>
<evidence type="ECO:0008006" key="4">
    <source>
        <dbReference type="Google" id="ProtNLM"/>
    </source>
</evidence>
<proteinExistence type="predicted"/>
<organism evidence="2 3">
    <name type="scientific">Folsomia candida</name>
    <name type="common">Springtail</name>
    <dbReference type="NCBI Taxonomy" id="158441"/>
    <lineage>
        <taxon>Eukaryota</taxon>
        <taxon>Metazoa</taxon>
        <taxon>Ecdysozoa</taxon>
        <taxon>Arthropoda</taxon>
        <taxon>Hexapoda</taxon>
        <taxon>Collembola</taxon>
        <taxon>Entomobryomorpha</taxon>
        <taxon>Isotomoidea</taxon>
        <taxon>Isotomidae</taxon>
        <taxon>Proisotominae</taxon>
        <taxon>Folsomia</taxon>
    </lineage>
</organism>
<reference evidence="2 3" key="1">
    <citation type="submission" date="2015-12" db="EMBL/GenBank/DDBJ databases">
        <title>The genome of Folsomia candida.</title>
        <authorList>
            <person name="Faddeeva A."/>
            <person name="Derks M.F."/>
            <person name="Anvar Y."/>
            <person name="Smit S."/>
            <person name="Van Straalen N."/>
            <person name="Roelofs D."/>
        </authorList>
    </citation>
    <scope>NUCLEOTIDE SEQUENCE [LARGE SCALE GENOMIC DNA]</scope>
    <source>
        <strain evidence="2 3">VU population</strain>
        <tissue evidence="2">Whole body</tissue>
    </source>
</reference>
<feature type="chain" id="PRO_5012601387" description="Secreted protein" evidence="1">
    <location>
        <begin position="26"/>
        <end position="127"/>
    </location>
</feature>
<gene>
    <name evidence="2" type="ORF">Fcan01_12448</name>
</gene>
<sequence length="127" mass="13939">MYFRAMLPTTTVALCLILFFWSASADEQPPSVVHVASSDPHLKGSLEMVPVSSTVIPIQSLFGTQRPSSSQSETTGVGSVGQATYPIFRRNAYSRRSNFFHKSTKPGTPVRLITTRSNRARVEAYDG</sequence>
<evidence type="ECO:0000313" key="2">
    <source>
        <dbReference type="EMBL" id="OXA52881.1"/>
    </source>
</evidence>